<dbReference type="InterPro" id="IPR011611">
    <property type="entry name" value="PfkB_dom"/>
</dbReference>
<evidence type="ECO:0000313" key="5">
    <source>
        <dbReference type="Proteomes" id="UP001154265"/>
    </source>
</evidence>
<organism evidence="4 5">
    <name type="scientific">Candidatus Synechococcus calcipolaris G9</name>
    <dbReference type="NCBI Taxonomy" id="1497997"/>
    <lineage>
        <taxon>Bacteria</taxon>
        <taxon>Bacillati</taxon>
        <taxon>Cyanobacteriota</taxon>
        <taxon>Cyanophyceae</taxon>
        <taxon>Synechococcales</taxon>
        <taxon>Synechococcaceae</taxon>
        <taxon>Synechococcus</taxon>
    </lineage>
</organism>
<dbReference type="Pfam" id="PF00294">
    <property type="entry name" value="PfkB"/>
    <property type="match status" value="1"/>
</dbReference>
<dbReference type="PANTHER" id="PTHR46969:SF1">
    <property type="entry name" value="BIFUNCTIONAL PROTEIN HLDE"/>
    <property type="match status" value="1"/>
</dbReference>
<sequence length="341" mass="36525">MLDPALREKLTTAYPRLLQLLGAFHQARVLVVGDLTLDEFLTGQVERISREAPVLILRHESTRQVPGGGANAIFNLAKLGAKVMAVGLVGSDSQGAALRHIFDQADIDTQGILCDGDRPTVTKTRISGHARQSVTQQIVRIDRKADTIPADTYQSQLANYIRSHSATVDAIVCSDYGEGVFTAPVIEAALGHGRTLVDAQKNLGRYHGAFLFTPNLPEAEAAVGYPIHNHQSLLQAGEDLLNLTAAKHLLITQGDAGMSLFVRDRPWENVPAFNRTDVFDVTGAGDTVVAAMTLAFIAGASFWEAAVLGNLAASIVVRQFGTATTTPAEMALALEHLLEDA</sequence>
<dbReference type="CDD" id="cd01172">
    <property type="entry name" value="RfaE_like"/>
    <property type="match status" value="1"/>
</dbReference>
<keyword evidence="5" id="KW-1185">Reference proteome</keyword>
<dbReference type="PROSITE" id="PS00584">
    <property type="entry name" value="PFKB_KINASES_2"/>
    <property type="match status" value="1"/>
</dbReference>
<reference evidence="4" key="2">
    <citation type="submission" date="2022-01" db="EMBL/GenBank/DDBJ databases">
        <authorList>
            <person name="Zivanovic Y."/>
            <person name="Moreira D."/>
            <person name="Lopez-Garcia P."/>
        </authorList>
    </citation>
    <scope>NUCLEOTIDE SEQUENCE</scope>
    <source>
        <strain evidence="4">G9</strain>
    </source>
</reference>
<dbReference type="SUPFAM" id="SSF53613">
    <property type="entry name" value="Ribokinase-like"/>
    <property type="match status" value="1"/>
</dbReference>
<dbReference type="Gene3D" id="3.40.1190.20">
    <property type="match status" value="1"/>
</dbReference>
<keyword evidence="2" id="KW-0418">Kinase</keyword>
<accession>A0ABT6EXR3</accession>
<evidence type="ECO:0000313" key="4">
    <source>
        <dbReference type="EMBL" id="MDG2990338.1"/>
    </source>
</evidence>
<dbReference type="EMBL" id="JAKKUT010000002">
    <property type="protein sequence ID" value="MDG2990338.1"/>
    <property type="molecule type" value="Genomic_DNA"/>
</dbReference>
<name>A0ABT6EXR3_9SYNE</name>
<reference evidence="4" key="1">
    <citation type="journal article" date="2022" name="Genome Biol. Evol.">
        <title>A New Gene Family Diagnostic for Intracellular Biomineralization of Amorphous Ca Carbonates by Cyanobacteria.</title>
        <authorList>
            <person name="Benzerara K."/>
            <person name="Duprat E."/>
            <person name="Bitard-Feildel T."/>
            <person name="Caumes G."/>
            <person name="Cassier-Chauvat C."/>
            <person name="Chauvat F."/>
            <person name="Dezi M."/>
            <person name="Diop S.I."/>
            <person name="Gaschignard G."/>
            <person name="Gorgen S."/>
            <person name="Gugger M."/>
            <person name="Lopez-Garcia P."/>
            <person name="Millet M."/>
            <person name="Skouri-Panet F."/>
            <person name="Moreira D."/>
            <person name="Callebaut I."/>
        </authorList>
    </citation>
    <scope>NUCLEOTIDE SEQUENCE</scope>
    <source>
        <strain evidence="4">G9</strain>
    </source>
</reference>
<comment type="caution">
    <text evidence="4">The sequence shown here is derived from an EMBL/GenBank/DDBJ whole genome shotgun (WGS) entry which is preliminary data.</text>
</comment>
<dbReference type="InterPro" id="IPR002173">
    <property type="entry name" value="Carboh/pur_kinase_PfkB_CS"/>
</dbReference>
<dbReference type="InterPro" id="IPR011913">
    <property type="entry name" value="RfaE_dom_I"/>
</dbReference>
<feature type="domain" description="Carbohydrate kinase PfkB" evidence="3">
    <location>
        <begin position="28"/>
        <end position="327"/>
    </location>
</feature>
<keyword evidence="1" id="KW-0808">Transferase</keyword>
<proteinExistence type="predicted"/>
<dbReference type="PANTHER" id="PTHR46969">
    <property type="entry name" value="BIFUNCTIONAL PROTEIN HLDE"/>
    <property type="match status" value="1"/>
</dbReference>
<evidence type="ECO:0000259" key="3">
    <source>
        <dbReference type="Pfam" id="PF00294"/>
    </source>
</evidence>
<protein>
    <submittedName>
        <fullName evidence="4">Bifunctional ADP-heptose synthase</fullName>
    </submittedName>
</protein>
<evidence type="ECO:0000256" key="1">
    <source>
        <dbReference type="ARBA" id="ARBA00022679"/>
    </source>
</evidence>
<evidence type="ECO:0000256" key="2">
    <source>
        <dbReference type="ARBA" id="ARBA00022777"/>
    </source>
</evidence>
<gene>
    <name evidence="4" type="ORF">L3556_05240</name>
</gene>
<dbReference type="InterPro" id="IPR029056">
    <property type="entry name" value="Ribokinase-like"/>
</dbReference>
<dbReference type="Proteomes" id="UP001154265">
    <property type="component" value="Unassembled WGS sequence"/>
</dbReference>
<dbReference type="RefSeq" id="WP_277866251.1">
    <property type="nucleotide sequence ID" value="NZ_JAKKUT010000002.1"/>
</dbReference>